<dbReference type="InterPro" id="IPR002734">
    <property type="entry name" value="RibDG_C"/>
</dbReference>
<protein>
    <submittedName>
        <fullName evidence="2">Dihydrofolate reductase</fullName>
    </submittedName>
</protein>
<dbReference type="RefSeq" id="WP_133853717.1">
    <property type="nucleotide sequence ID" value="NZ_SNXZ01000008.1"/>
</dbReference>
<dbReference type="InterPro" id="IPR024072">
    <property type="entry name" value="DHFR-like_dom_sf"/>
</dbReference>
<evidence type="ECO:0000313" key="3">
    <source>
        <dbReference type="Proteomes" id="UP000295444"/>
    </source>
</evidence>
<keyword evidence="3" id="KW-1185">Reference proteome</keyword>
<dbReference type="Gene3D" id="3.40.430.10">
    <property type="entry name" value="Dihydrofolate Reductase, subunit A"/>
    <property type="match status" value="1"/>
</dbReference>
<dbReference type="EMBL" id="SNXZ01000008">
    <property type="protein sequence ID" value="TDP92184.1"/>
    <property type="molecule type" value="Genomic_DNA"/>
</dbReference>
<proteinExistence type="predicted"/>
<gene>
    <name evidence="2" type="ORF">EV186_108397</name>
</gene>
<sequence length="198" mass="20774">MSKIAAGACMSLDGFIAGPEESGFEHLFAWLGNGDVEVPTAQPERTLRTSAASAEVLREHTASVGALVVGRRLFDLTKGWGGTHPWGVPVFVVTHSVPEDWANDGNPFTFVTDGVASAVEQAAEVAGVDKMVGVNGGEMARQCLELGLLDEVGIDLVPVLLGDGVPMFGKLAGAPVRLANPTVVEGDGVTHLRYRVLR</sequence>
<dbReference type="Pfam" id="PF01872">
    <property type="entry name" value="RibD_C"/>
    <property type="match status" value="1"/>
</dbReference>
<accession>A0A4R6RZ46</accession>
<comment type="caution">
    <text evidence="2">The sequence shown here is derived from an EMBL/GenBank/DDBJ whole genome shotgun (WGS) entry which is preliminary data.</text>
</comment>
<organism evidence="2 3">
    <name type="scientific">Labedaea rhizosphaerae</name>
    <dbReference type="NCBI Taxonomy" id="598644"/>
    <lineage>
        <taxon>Bacteria</taxon>
        <taxon>Bacillati</taxon>
        <taxon>Actinomycetota</taxon>
        <taxon>Actinomycetes</taxon>
        <taxon>Pseudonocardiales</taxon>
        <taxon>Pseudonocardiaceae</taxon>
        <taxon>Labedaea</taxon>
    </lineage>
</organism>
<dbReference type="AlphaFoldDB" id="A0A4R6RZ46"/>
<dbReference type="GO" id="GO:0008703">
    <property type="term" value="F:5-amino-6-(5-phosphoribosylamino)uracil reductase activity"/>
    <property type="evidence" value="ECO:0007669"/>
    <property type="project" value="InterPro"/>
</dbReference>
<dbReference type="OrthoDB" id="3820697at2"/>
<dbReference type="Proteomes" id="UP000295444">
    <property type="component" value="Unassembled WGS sequence"/>
</dbReference>
<evidence type="ECO:0000313" key="2">
    <source>
        <dbReference type="EMBL" id="TDP92184.1"/>
    </source>
</evidence>
<feature type="domain" description="Bacterial bifunctional deaminase-reductase C-terminal" evidence="1">
    <location>
        <begin position="4"/>
        <end position="171"/>
    </location>
</feature>
<evidence type="ECO:0000259" key="1">
    <source>
        <dbReference type="Pfam" id="PF01872"/>
    </source>
</evidence>
<dbReference type="SUPFAM" id="SSF53597">
    <property type="entry name" value="Dihydrofolate reductase-like"/>
    <property type="match status" value="1"/>
</dbReference>
<reference evidence="2 3" key="1">
    <citation type="submission" date="2019-03" db="EMBL/GenBank/DDBJ databases">
        <title>Genomic Encyclopedia of Type Strains, Phase IV (KMG-IV): sequencing the most valuable type-strain genomes for metagenomic binning, comparative biology and taxonomic classification.</title>
        <authorList>
            <person name="Goeker M."/>
        </authorList>
    </citation>
    <scope>NUCLEOTIDE SEQUENCE [LARGE SCALE GENOMIC DNA]</scope>
    <source>
        <strain evidence="2 3">DSM 45361</strain>
    </source>
</reference>
<dbReference type="GO" id="GO:0009231">
    <property type="term" value="P:riboflavin biosynthetic process"/>
    <property type="evidence" value="ECO:0007669"/>
    <property type="project" value="InterPro"/>
</dbReference>
<name>A0A4R6RZ46_LABRH</name>